<feature type="signal peptide" evidence="2">
    <location>
        <begin position="1"/>
        <end position="20"/>
    </location>
</feature>
<dbReference type="Proteomes" id="UP000260644">
    <property type="component" value="Unassembled WGS sequence"/>
</dbReference>
<proteinExistence type="predicted"/>
<feature type="chain" id="PRO_5017540666" evidence="2">
    <location>
        <begin position="21"/>
        <end position="1038"/>
    </location>
</feature>
<evidence type="ECO:0000313" key="5">
    <source>
        <dbReference type="EMBL" id="RFS24531.1"/>
    </source>
</evidence>
<gene>
    <name evidence="5" type="ORF">DVR12_04805</name>
</gene>
<dbReference type="EMBL" id="QPMM01000002">
    <property type="protein sequence ID" value="RFS24531.1"/>
    <property type="molecule type" value="Genomic_DNA"/>
</dbReference>
<dbReference type="GO" id="GO:0003824">
    <property type="term" value="F:catalytic activity"/>
    <property type="evidence" value="ECO:0007669"/>
    <property type="project" value="InterPro"/>
</dbReference>
<evidence type="ECO:0000256" key="2">
    <source>
        <dbReference type="SAM" id="SignalP"/>
    </source>
</evidence>
<feature type="domain" description="Endonuclease/exonuclease/phosphatase" evidence="3">
    <location>
        <begin position="581"/>
        <end position="841"/>
    </location>
</feature>
<accession>A0A3E1YDC8</accession>
<dbReference type="OrthoDB" id="5500612at2"/>
<dbReference type="Gene3D" id="2.60.120.200">
    <property type="match status" value="1"/>
</dbReference>
<dbReference type="AlphaFoldDB" id="A0A3E1YDC8"/>
<keyword evidence="6" id="KW-1185">Reference proteome</keyword>
<dbReference type="Pfam" id="PF03372">
    <property type="entry name" value="Exo_endo_phos"/>
    <property type="match status" value="1"/>
</dbReference>
<dbReference type="Pfam" id="PF13205">
    <property type="entry name" value="Big_5"/>
    <property type="match status" value="1"/>
</dbReference>
<feature type="domain" description="SbsA Ig-like" evidence="4">
    <location>
        <begin position="206"/>
        <end position="312"/>
    </location>
</feature>
<name>A0A3E1YDC8_9BACT</name>
<dbReference type="RefSeq" id="WP_116974340.1">
    <property type="nucleotide sequence ID" value="NZ_QPMM01000002.1"/>
</dbReference>
<dbReference type="SUPFAM" id="SSF56219">
    <property type="entry name" value="DNase I-like"/>
    <property type="match status" value="1"/>
</dbReference>
<comment type="caution">
    <text evidence="5">The sequence shown here is derived from an EMBL/GenBank/DDBJ whole genome shotgun (WGS) entry which is preliminary data.</text>
</comment>
<protein>
    <submittedName>
        <fullName evidence="5">T9SS C-terminal target domain-containing protein</fullName>
    </submittedName>
</protein>
<dbReference type="NCBIfam" id="TIGR04183">
    <property type="entry name" value="Por_Secre_tail"/>
    <property type="match status" value="1"/>
</dbReference>
<evidence type="ECO:0000259" key="3">
    <source>
        <dbReference type="Pfam" id="PF03372"/>
    </source>
</evidence>
<dbReference type="InterPro" id="IPR005135">
    <property type="entry name" value="Endo/exonuclease/phosphatase"/>
</dbReference>
<dbReference type="InterPro" id="IPR032812">
    <property type="entry name" value="SbsA_Ig"/>
</dbReference>
<evidence type="ECO:0000259" key="4">
    <source>
        <dbReference type="Pfam" id="PF13205"/>
    </source>
</evidence>
<keyword evidence="1 2" id="KW-0732">Signal</keyword>
<dbReference type="InterPro" id="IPR036691">
    <property type="entry name" value="Endo/exonu/phosph_ase_sf"/>
</dbReference>
<evidence type="ECO:0000256" key="1">
    <source>
        <dbReference type="ARBA" id="ARBA00022729"/>
    </source>
</evidence>
<evidence type="ECO:0000313" key="6">
    <source>
        <dbReference type="Proteomes" id="UP000260644"/>
    </source>
</evidence>
<sequence>MEKPILSALLCIISVCPANAQQPLPYQQDFSELSNQHLIYPAGWQGLAFSHGINDTTLTQLALRAGTANSTSGGIYYYGSGIGWLNTNTNDYAITLAINSSKTENIILQYDIKTIRNPYDNLKNTRINEAIVQYKVNETNQFINLNNSKYLSDTLSAFKTIKVTLPYACNNKALIQLRWLSKDLSGTGNRPAFEIDNIFIYSAGKDSTAPDLIKISPFQTSVYPVSILQAEFDEPLQVGDGNIYITDLTNQKTDTLNIKDKSITISDQTIIIKRILSSKHQYQITTDSGIVKDFYGNSFNGIGKETNWNFNTDLTDYLFSFDDCGGNNYSSFSVKGPQHWVCKGNIIQMNGFENKPIENEDWLISPELDISNFNYPVLSYTAKKEFEGPDLELNISGTYKDGDPRMADWKGVYSRWPVNADSGFMKIKDINLAAFKNSKIRIAFVYNSDKIQQAARWSVAEISVKDVVAEPLPCLTLDRNEIDFGAVKTGNPSTEIVHCYVENLLTNIELQAPEGFELSIDGEHFTNRIKWSVGANTLYIRFVPREVNKSWSGELIFRYKDLKLGALRLKGNTYRSLKVVNWNIEWFGSPSAKPDNDSLQQANVFTILKKLDADIYGLAEIVDTNRLREVVQQLPGYKYVISSYADSLSGPLQKLAFVYKTGVCRFIGARNLLRYNSSDKAFYNWASGRFPFLMQVEVHEQKDTMLLNLVLVHAKANTGDQVAAWQRRKDGVRELKDTLDRYFATANVLLLGDFNDDLTKSIANGNMVTGSSWKDFLEDEKYLALTLPLSMKAEQSTIAFPSMIDHVIATNGLMVADRGVAKVGKEVKDWIFAYGTTTSDHYPIITYYNWEIMGNPYPVRDLTAQAEDDHIIIRWDMPYQINCENITVERQRDRFYESVAVLPGTINGSTKQENHYWVRDLEAHSGINYYRLKIRGTNNELRYTSPIFVFKPDKDRTLKSIWRIFGGQLQYWIDWTQRERVSIQLIDLHGRISYQEITNLEQGYNYKTIVIDQLPTGIYFLRVKSGGQDLVMRILVNH</sequence>
<dbReference type="Gene3D" id="3.60.10.10">
    <property type="entry name" value="Endonuclease/exonuclease/phosphatase"/>
    <property type="match status" value="1"/>
</dbReference>
<dbReference type="InterPro" id="IPR026444">
    <property type="entry name" value="Secre_tail"/>
</dbReference>
<organism evidence="5 6">
    <name type="scientific">Chitinophaga silvatica</name>
    <dbReference type="NCBI Taxonomy" id="2282649"/>
    <lineage>
        <taxon>Bacteria</taxon>
        <taxon>Pseudomonadati</taxon>
        <taxon>Bacteroidota</taxon>
        <taxon>Chitinophagia</taxon>
        <taxon>Chitinophagales</taxon>
        <taxon>Chitinophagaceae</taxon>
        <taxon>Chitinophaga</taxon>
    </lineage>
</organism>
<reference evidence="5 6" key="1">
    <citation type="submission" date="2018-07" db="EMBL/GenBank/DDBJ databases">
        <title>Chitinophaga K2CV101002-2 sp. nov., isolated from a monsoon evergreen broad-leaved forest soil.</title>
        <authorList>
            <person name="Lv Y."/>
        </authorList>
    </citation>
    <scope>NUCLEOTIDE SEQUENCE [LARGE SCALE GENOMIC DNA]</scope>
    <source>
        <strain evidence="5 6">GDMCC 1.1288</strain>
    </source>
</reference>